<comment type="subcellular location">
    <subcellularLocation>
        <location evidence="1">Cell inner membrane</location>
        <topology evidence="1">Single-pass membrane protein</topology>
        <orientation evidence="1">Periplasmic side</orientation>
    </subcellularLocation>
</comment>
<dbReference type="GO" id="GO:0015031">
    <property type="term" value="P:protein transport"/>
    <property type="evidence" value="ECO:0007669"/>
    <property type="project" value="UniProtKB-KW"/>
</dbReference>
<evidence type="ECO:0000256" key="8">
    <source>
        <dbReference type="ARBA" id="ARBA00022989"/>
    </source>
</evidence>
<keyword evidence="3" id="KW-0813">Transport</keyword>
<dbReference type="SUPFAM" id="SSF82185">
    <property type="entry name" value="Histone H3 K4-specific methyltransferase SET7/9 N-terminal domain"/>
    <property type="match status" value="1"/>
</dbReference>
<dbReference type="Gene3D" id="2.20.110.10">
    <property type="entry name" value="Histone H3 K4-specific methyltransferase SET7/9 N-terminal domain"/>
    <property type="match status" value="1"/>
</dbReference>
<dbReference type="EMBL" id="VWSF01000007">
    <property type="protein sequence ID" value="KAA5546414.1"/>
    <property type="molecule type" value="Genomic_DNA"/>
</dbReference>
<evidence type="ECO:0000256" key="1">
    <source>
        <dbReference type="ARBA" id="ARBA00004383"/>
    </source>
</evidence>
<evidence type="ECO:0000256" key="9">
    <source>
        <dbReference type="ARBA" id="ARBA00023136"/>
    </source>
</evidence>
<protein>
    <submittedName>
        <fullName evidence="12">TonB family protein</fullName>
    </submittedName>
</protein>
<keyword evidence="7" id="KW-0653">Protein transport</keyword>
<evidence type="ECO:0000256" key="3">
    <source>
        <dbReference type="ARBA" id="ARBA00022448"/>
    </source>
</evidence>
<dbReference type="GO" id="GO:0055085">
    <property type="term" value="P:transmembrane transport"/>
    <property type="evidence" value="ECO:0007669"/>
    <property type="project" value="InterPro"/>
</dbReference>
<organism evidence="12 13">
    <name type="scientific">Adhaeribacter rhizoryzae</name>
    <dbReference type="NCBI Taxonomy" id="2607907"/>
    <lineage>
        <taxon>Bacteria</taxon>
        <taxon>Pseudomonadati</taxon>
        <taxon>Bacteroidota</taxon>
        <taxon>Cytophagia</taxon>
        <taxon>Cytophagales</taxon>
        <taxon>Hymenobacteraceae</taxon>
        <taxon>Adhaeribacter</taxon>
    </lineage>
</organism>
<reference evidence="12 13" key="1">
    <citation type="submission" date="2019-09" db="EMBL/GenBank/DDBJ databases">
        <title>Genome sequence and assembly of Adhaeribacter sp.</title>
        <authorList>
            <person name="Chhetri G."/>
        </authorList>
    </citation>
    <scope>NUCLEOTIDE SEQUENCE [LARGE SCALE GENOMIC DNA]</scope>
    <source>
        <strain evidence="12 13">DK36</strain>
    </source>
</reference>
<dbReference type="PROSITE" id="PS52015">
    <property type="entry name" value="TONB_CTD"/>
    <property type="match status" value="1"/>
</dbReference>
<evidence type="ECO:0000256" key="6">
    <source>
        <dbReference type="ARBA" id="ARBA00022692"/>
    </source>
</evidence>
<dbReference type="InterPro" id="IPR006260">
    <property type="entry name" value="TonB/TolA_C"/>
</dbReference>
<dbReference type="Pfam" id="PF03544">
    <property type="entry name" value="TonB_C"/>
    <property type="match status" value="1"/>
</dbReference>
<dbReference type="GO" id="GO:0031992">
    <property type="term" value="F:energy transducer activity"/>
    <property type="evidence" value="ECO:0007669"/>
    <property type="project" value="TreeGrafter"/>
</dbReference>
<dbReference type="NCBIfam" id="TIGR01352">
    <property type="entry name" value="tonB_Cterm"/>
    <property type="match status" value="1"/>
</dbReference>
<dbReference type="InterPro" id="IPR037682">
    <property type="entry name" value="TonB_C"/>
</dbReference>
<feature type="signal peptide" evidence="10">
    <location>
        <begin position="1"/>
        <end position="19"/>
    </location>
</feature>
<keyword evidence="4" id="KW-1003">Cell membrane</keyword>
<name>A0A5M6DFR7_9BACT</name>
<comment type="caution">
    <text evidence="12">The sequence shown here is derived from an EMBL/GenBank/DDBJ whole genome shotgun (WGS) entry which is preliminary data.</text>
</comment>
<dbReference type="InterPro" id="IPR051045">
    <property type="entry name" value="TonB-dependent_transducer"/>
</dbReference>
<accession>A0A5M6DFR7</accession>
<dbReference type="AlphaFoldDB" id="A0A5M6DFR7"/>
<dbReference type="PANTHER" id="PTHR33446">
    <property type="entry name" value="PROTEIN TONB-RELATED"/>
    <property type="match status" value="1"/>
</dbReference>
<dbReference type="Proteomes" id="UP000323426">
    <property type="component" value="Unassembled WGS sequence"/>
</dbReference>
<evidence type="ECO:0000259" key="11">
    <source>
        <dbReference type="PROSITE" id="PS52015"/>
    </source>
</evidence>
<keyword evidence="13" id="KW-1185">Reference proteome</keyword>
<keyword evidence="9" id="KW-0472">Membrane</keyword>
<evidence type="ECO:0000313" key="13">
    <source>
        <dbReference type="Proteomes" id="UP000323426"/>
    </source>
</evidence>
<evidence type="ECO:0000313" key="12">
    <source>
        <dbReference type="EMBL" id="KAA5546414.1"/>
    </source>
</evidence>
<evidence type="ECO:0000256" key="5">
    <source>
        <dbReference type="ARBA" id="ARBA00022519"/>
    </source>
</evidence>
<dbReference type="Gene3D" id="3.30.1150.10">
    <property type="match status" value="1"/>
</dbReference>
<evidence type="ECO:0000256" key="4">
    <source>
        <dbReference type="ARBA" id="ARBA00022475"/>
    </source>
</evidence>
<sequence length="247" mass="28042">MRFLLLIVSFLTLSLSAYSQTETEYFDQKFNLLPGKEGAAYYKITEFADKEKSSKTETTYFITGEKQAETKFIKTADGLFMPEGLAQKWYKNGQLYYTTQYRLGKKSGQAVGYYASGKLKRREQFILGELTMGECYNEDETPASFYPHEVLPELPGGPKQLNEFVKRTLKYPVNAMRNREQGTVVVEFTINETGKMVGSKVVNKVSPTLDAEALRVVRAMPDLKPATEEGIARAYTYVFPLRFGLVN</sequence>
<dbReference type="RefSeq" id="WP_150088461.1">
    <property type="nucleotide sequence ID" value="NZ_VWSF01000007.1"/>
</dbReference>
<dbReference type="PANTHER" id="PTHR33446:SF2">
    <property type="entry name" value="PROTEIN TONB"/>
    <property type="match status" value="1"/>
</dbReference>
<evidence type="ECO:0000256" key="2">
    <source>
        <dbReference type="ARBA" id="ARBA00006555"/>
    </source>
</evidence>
<dbReference type="SUPFAM" id="SSF74653">
    <property type="entry name" value="TolA/TonB C-terminal domain"/>
    <property type="match status" value="1"/>
</dbReference>
<proteinExistence type="inferred from homology"/>
<keyword evidence="6" id="KW-0812">Transmembrane</keyword>
<keyword evidence="8" id="KW-1133">Transmembrane helix</keyword>
<feature type="chain" id="PRO_5024282170" evidence="10">
    <location>
        <begin position="20"/>
        <end position="247"/>
    </location>
</feature>
<evidence type="ECO:0000256" key="10">
    <source>
        <dbReference type="SAM" id="SignalP"/>
    </source>
</evidence>
<dbReference type="GO" id="GO:0098797">
    <property type="term" value="C:plasma membrane protein complex"/>
    <property type="evidence" value="ECO:0007669"/>
    <property type="project" value="TreeGrafter"/>
</dbReference>
<evidence type="ECO:0000256" key="7">
    <source>
        <dbReference type="ARBA" id="ARBA00022927"/>
    </source>
</evidence>
<keyword evidence="5" id="KW-0997">Cell inner membrane</keyword>
<comment type="similarity">
    <text evidence="2">Belongs to the TonB family.</text>
</comment>
<gene>
    <name evidence="12" type="ORF">F0145_11010</name>
</gene>
<feature type="domain" description="TonB C-terminal" evidence="11">
    <location>
        <begin position="156"/>
        <end position="247"/>
    </location>
</feature>
<keyword evidence="10" id="KW-0732">Signal</keyword>